<evidence type="ECO:0000313" key="3">
    <source>
        <dbReference type="Proteomes" id="UP000800096"/>
    </source>
</evidence>
<dbReference type="GO" id="GO:0005739">
    <property type="term" value="C:mitochondrion"/>
    <property type="evidence" value="ECO:0007669"/>
    <property type="project" value="TreeGrafter"/>
</dbReference>
<dbReference type="Pfam" id="PF08240">
    <property type="entry name" value="ADH_N"/>
    <property type="match status" value="1"/>
</dbReference>
<dbReference type="InterPro" id="IPR011032">
    <property type="entry name" value="GroES-like_sf"/>
</dbReference>
<dbReference type="Pfam" id="PF13602">
    <property type="entry name" value="ADH_zinc_N_2"/>
    <property type="match status" value="1"/>
</dbReference>
<dbReference type="CDD" id="cd08267">
    <property type="entry name" value="MDR1"/>
    <property type="match status" value="1"/>
</dbReference>
<dbReference type="InterPro" id="IPR020843">
    <property type="entry name" value="ER"/>
</dbReference>
<dbReference type="GO" id="GO:0016491">
    <property type="term" value="F:oxidoreductase activity"/>
    <property type="evidence" value="ECO:0007669"/>
    <property type="project" value="InterPro"/>
</dbReference>
<feature type="domain" description="Enoyl reductase (ER)" evidence="1">
    <location>
        <begin position="10"/>
        <end position="346"/>
    </location>
</feature>
<dbReference type="PANTHER" id="PTHR11695:SF294">
    <property type="entry name" value="RETICULON-4-INTERACTING PROTEIN 1, MITOCHONDRIAL"/>
    <property type="match status" value="1"/>
</dbReference>
<dbReference type="AlphaFoldDB" id="A0A6A5QTY1"/>
<evidence type="ECO:0000259" key="1">
    <source>
        <dbReference type="SMART" id="SM00829"/>
    </source>
</evidence>
<organism evidence="2 3">
    <name type="scientific">Ampelomyces quisqualis</name>
    <name type="common">Powdery mildew agent</name>
    <dbReference type="NCBI Taxonomy" id="50730"/>
    <lineage>
        <taxon>Eukaryota</taxon>
        <taxon>Fungi</taxon>
        <taxon>Dikarya</taxon>
        <taxon>Ascomycota</taxon>
        <taxon>Pezizomycotina</taxon>
        <taxon>Dothideomycetes</taxon>
        <taxon>Pleosporomycetidae</taxon>
        <taxon>Pleosporales</taxon>
        <taxon>Pleosporineae</taxon>
        <taxon>Phaeosphaeriaceae</taxon>
        <taxon>Ampelomyces</taxon>
    </lineage>
</organism>
<reference evidence="2" key="1">
    <citation type="journal article" date="2020" name="Stud. Mycol.">
        <title>101 Dothideomycetes genomes: a test case for predicting lifestyles and emergence of pathogens.</title>
        <authorList>
            <person name="Haridas S."/>
            <person name="Albert R."/>
            <person name="Binder M."/>
            <person name="Bloem J."/>
            <person name="Labutti K."/>
            <person name="Salamov A."/>
            <person name="Andreopoulos B."/>
            <person name="Baker S."/>
            <person name="Barry K."/>
            <person name="Bills G."/>
            <person name="Bluhm B."/>
            <person name="Cannon C."/>
            <person name="Castanera R."/>
            <person name="Culley D."/>
            <person name="Daum C."/>
            <person name="Ezra D."/>
            <person name="Gonzalez J."/>
            <person name="Henrissat B."/>
            <person name="Kuo A."/>
            <person name="Liang C."/>
            <person name="Lipzen A."/>
            <person name="Lutzoni F."/>
            <person name="Magnuson J."/>
            <person name="Mondo S."/>
            <person name="Nolan M."/>
            <person name="Ohm R."/>
            <person name="Pangilinan J."/>
            <person name="Park H.-J."/>
            <person name="Ramirez L."/>
            <person name="Alfaro M."/>
            <person name="Sun H."/>
            <person name="Tritt A."/>
            <person name="Yoshinaga Y."/>
            <person name="Zwiers L.-H."/>
            <person name="Turgeon B."/>
            <person name="Goodwin S."/>
            <person name="Spatafora J."/>
            <person name="Crous P."/>
            <person name="Grigoriev I."/>
        </authorList>
    </citation>
    <scope>NUCLEOTIDE SEQUENCE</scope>
    <source>
        <strain evidence="2">HMLAC05119</strain>
    </source>
</reference>
<dbReference type="PANTHER" id="PTHR11695">
    <property type="entry name" value="ALCOHOL DEHYDROGENASE RELATED"/>
    <property type="match status" value="1"/>
</dbReference>
<dbReference type="Proteomes" id="UP000800096">
    <property type="component" value="Unassembled WGS sequence"/>
</dbReference>
<dbReference type="SMART" id="SM00829">
    <property type="entry name" value="PKS_ER"/>
    <property type="match status" value="1"/>
</dbReference>
<gene>
    <name evidence="2" type="ORF">BDU57DRAFT_537831</name>
</gene>
<dbReference type="SUPFAM" id="SSF51735">
    <property type="entry name" value="NAD(P)-binding Rossmann-fold domains"/>
    <property type="match status" value="1"/>
</dbReference>
<dbReference type="Gene3D" id="3.90.180.10">
    <property type="entry name" value="Medium-chain alcohol dehydrogenases, catalytic domain"/>
    <property type="match status" value="1"/>
</dbReference>
<dbReference type="Gene3D" id="3.40.50.720">
    <property type="entry name" value="NAD(P)-binding Rossmann-like Domain"/>
    <property type="match status" value="1"/>
</dbReference>
<keyword evidence="3" id="KW-1185">Reference proteome</keyword>
<accession>A0A6A5QTY1</accession>
<dbReference type="InterPro" id="IPR013154">
    <property type="entry name" value="ADH-like_N"/>
</dbReference>
<dbReference type="SUPFAM" id="SSF50129">
    <property type="entry name" value="GroES-like"/>
    <property type="match status" value="1"/>
</dbReference>
<evidence type="ECO:0000313" key="2">
    <source>
        <dbReference type="EMBL" id="KAF1918260.1"/>
    </source>
</evidence>
<dbReference type="InterPro" id="IPR050700">
    <property type="entry name" value="YIM1/Zinc_Alcohol_DH_Fams"/>
</dbReference>
<proteinExistence type="predicted"/>
<dbReference type="InterPro" id="IPR036291">
    <property type="entry name" value="NAD(P)-bd_dom_sf"/>
</dbReference>
<dbReference type="OrthoDB" id="201656at2759"/>
<protein>
    <recommendedName>
        <fullName evidence="1">Enoyl reductase (ER) domain-containing protein</fullName>
    </recommendedName>
</protein>
<dbReference type="EMBL" id="ML979134">
    <property type="protein sequence ID" value="KAF1918260.1"/>
    <property type="molecule type" value="Genomic_DNA"/>
</dbReference>
<name>A0A6A5QTY1_AMPQU</name>
<sequence>MRAYTHTRPGPASSVLLQSTQPIPKLNLPTQTLIRISHCALNPGASILMHLLPFSFRASPAIPELDFSGTIIEVGPSVPVARALVPGTKVFGSIPVGRHVSRRCGALAQYVLVEHTAVAGAPDTDMISPSGLAGLGVAGATALVLLSAATVEDGDKVLVNGAGGGIGHLVLQMCCERVGAGGRVVAIASGRHEVWLSGVEQRCRFIRHDGRDLVANLKEEVKNERFDVVVDAAGIQALFHASPEFLKDDGVYVSVGPRARSYTYLGMLGTIGSMASNILWPRSLGGTPRRYVQVAAASSLDSLEALANLVKEKTLKVHVGLCVGWDEVSNAYEQLLGRHAGGKIVVEIPDEEE</sequence>